<dbReference type="AlphaFoldDB" id="A0A015K8K1"/>
<dbReference type="Proteomes" id="UP000022910">
    <property type="component" value="Unassembled WGS sequence"/>
</dbReference>
<dbReference type="GO" id="GO:0005524">
    <property type="term" value="F:ATP binding"/>
    <property type="evidence" value="ECO:0007669"/>
    <property type="project" value="InterPro"/>
</dbReference>
<dbReference type="InterPro" id="IPR001245">
    <property type="entry name" value="Ser-Thr/Tyr_kinase_cat_dom"/>
</dbReference>
<proteinExistence type="predicted"/>
<dbReference type="GO" id="GO:0004674">
    <property type="term" value="F:protein serine/threonine kinase activity"/>
    <property type="evidence" value="ECO:0007669"/>
    <property type="project" value="TreeGrafter"/>
</dbReference>
<dbReference type="InterPro" id="IPR000719">
    <property type="entry name" value="Prot_kinase_dom"/>
</dbReference>
<dbReference type="Gene3D" id="1.10.510.10">
    <property type="entry name" value="Transferase(Phosphotransferase) domain 1"/>
    <property type="match status" value="1"/>
</dbReference>
<dbReference type="HOGENOM" id="CLU_000288_7_34_1"/>
<evidence type="ECO:0000259" key="1">
    <source>
        <dbReference type="PROSITE" id="PS50011"/>
    </source>
</evidence>
<evidence type="ECO:0000313" key="3">
    <source>
        <dbReference type="Proteomes" id="UP000022910"/>
    </source>
</evidence>
<organism evidence="2 3">
    <name type="scientific">Rhizophagus irregularis (strain DAOM 197198w)</name>
    <name type="common">Glomus intraradices</name>
    <dbReference type="NCBI Taxonomy" id="1432141"/>
    <lineage>
        <taxon>Eukaryota</taxon>
        <taxon>Fungi</taxon>
        <taxon>Fungi incertae sedis</taxon>
        <taxon>Mucoromycota</taxon>
        <taxon>Glomeromycotina</taxon>
        <taxon>Glomeromycetes</taxon>
        <taxon>Glomerales</taxon>
        <taxon>Glomeraceae</taxon>
        <taxon>Rhizophagus</taxon>
    </lineage>
</organism>
<dbReference type="InterPro" id="IPR011009">
    <property type="entry name" value="Kinase-like_dom_sf"/>
</dbReference>
<gene>
    <name evidence="2" type="ORF">RirG_148730</name>
</gene>
<dbReference type="SMR" id="A0A015K8K1"/>
<dbReference type="OrthoDB" id="2791079at2759"/>
<name>A0A015K8K1_RHIIW</name>
<dbReference type="EMBL" id="JEMT01023761">
    <property type="protein sequence ID" value="EXX63819.1"/>
    <property type="molecule type" value="Genomic_DNA"/>
</dbReference>
<feature type="domain" description="Protein kinase" evidence="1">
    <location>
        <begin position="135"/>
        <end position="407"/>
    </location>
</feature>
<reference evidence="2 3" key="1">
    <citation type="submission" date="2014-02" db="EMBL/GenBank/DDBJ databases">
        <title>Single nucleus genome sequencing reveals high similarity among nuclei of an endomycorrhizal fungus.</title>
        <authorList>
            <person name="Lin K."/>
            <person name="Geurts R."/>
            <person name="Zhang Z."/>
            <person name="Limpens E."/>
            <person name="Saunders D.G."/>
            <person name="Mu D."/>
            <person name="Pang E."/>
            <person name="Cao H."/>
            <person name="Cha H."/>
            <person name="Lin T."/>
            <person name="Zhou Q."/>
            <person name="Shang Y."/>
            <person name="Li Y."/>
            <person name="Ivanov S."/>
            <person name="Sharma T."/>
            <person name="Velzen R.V."/>
            <person name="Ruijter N.D."/>
            <person name="Aanen D.K."/>
            <person name="Win J."/>
            <person name="Kamoun S."/>
            <person name="Bisseling T."/>
            <person name="Huang S."/>
        </authorList>
    </citation>
    <scope>NUCLEOTIDE SEQUENCE [LARGE SCALE GENOMIC DNA]</scope>
    <source>
        <strain evidence="3">DAOM197198w</strain>
    </source>
</reference>
<evidence type="ECO:0000313" key="2">
    <source>
        <dbReference type="EMBL" id="EXX63819.1"/>
    </source>
</evidence>
<dbReference type="InterPro" id="IPR051681">
    <property type="entry name" value="Ser/Thr_Kinases-Pseudokinases"/>
</dbReference>
<keyword evidence="3" id="KW-1185">Reference proteome</keyword>
<sequence>MPIRQESIISAVDRANDILNFNIHNTIIQCESAKKIINDNKSLTKAEKKEAIKIINQHYDNYKIVYNEGTRRICENCQEECLATLYCEICIRNNLKSKFSEWTSGNDNIDNLIQNCQIESLSPDKIIEWIPYNNLKNIKKLTEGGCSEIYTANWIGGSYNEWDSNKRKLKRFGTHKVILKTLENIENANRSWFDEAKSHLTISNKWSNIVKCYGLTQDIKDIKDKKYMLVMYAMSMDLRSYLQENHDKLTWEERIVIIYDIIIALYRIHKENTIHRDLHSGNMLYLKSENIWCISDLGFCGPAEIPLKSIYGNLSYVAPEVITEKKQSFASDIYSIGMLMWEISSSQPPFINYEHNYDFAMKIVNGMRPQILSGTPLEYRNLMERCWNTDPLKRPDINILLKEMQEMKSLRFEKISNDKINNKNTIKKFFKNINIRQSFKSRKKTVSKINKSESRIYLSDYLPHAMEDDDALYHISNLHPEEQDELEIPDDIF</sequence>
<accession>A0A015K8K1</accession>
<dbReference type="PROSITE" id="PS50011">
    <property type="entry name" value="PROTEIN_KINASE_DOM"/>
    <property type="match status" value="1"/>
</dbReference>
<dbReference type="SUPFAM" id="SSF56112">
    <property type="entry name" value="Protein kinase-like (PK-like)"/>
    <property type="match status" value="1"/>
</dbReference>
<protein>
    <submittedName>
        <fullName evidence="2">Cdc15p</fullName>
    </submittedName>
</protein>
<dbReference type="Pfam" id="PF07714">
    <property type="entry name" value="PK_Tyr_Ser-Thr"/>
    <property type="match status" value="1"/>
</dbReference>
<comment type="caution">
    <text evidence="2">The sequence shown here is derived from an EMBL/GenBank/DDBJ whole genome shotgun (WGS) entry which is preliminary data.</text>
</comment>
<dbReference type="PANTHER" id="PTHR44329">
    <property type="entry name" value="SERINE/THREONINE-PROTEIN KINASE TNNI3K-RELATED"/>
    <property type="match status" value="1"/>
</dbReference>